<evidence type="ECO:0000256" key="10">
    <source>
        <dbReference type="ARBA" id="ARBA00023172"/>
    </source>
</evidence>
<comment type="catalytic activity">
    <reaction evidence="12 13">
        <text>Endonucleolytic cleavage at a junction such as a reciprocal single-stranded crossover between two homologous DNA duplexes (Holliday junction).</text>
        <dbReference type="EC" id="3.1.21.10"/>
    </reaction>
</comment>
<accession>A0A7Y3W510</accession>
<dbReference type="PANTHER" id="PTHR30194">
    <property type="entry name" value="CROSSOVER JUNCTION ENDODEOXYRIBONUCLEASE RUVC"/>
    <property type="match status" value="1"/>
</dbReference>
<sequence>MQEPGGGFPFSSAAPQRVEPGRDLAEEGRENKEGPLPETVRILGIDPGLRRTGWGLIAATGSRVQFIASGAVEPPQKAALAERLCALADGLDRLLTEHRPDEAAVEETFVNRDPRSALKLGQARGVCLLAPARHNLPVAEYAANQIKKSVVGAGHAAKEQVGAMVSHLLPGSRAETADAADALAIALCHAFHRKAQNLKVRA</sequence>
<evidence type="ECO:0000256" key="3">
    <source>
        <dbReference type="ARBA" id="ARBA00022722"/>
    </source>
</evidence>
<dbReference type="InterPro" id="IPR002176">
    <property type="entry name" value="X-over_junc_endoDNase_RuvC"/>
</dbReference>
<dbReference type="InterPro" id="IPR036397">
    <property type="entry name" value="RNaseH_sf"/>
</dbReference>
<gene>
    <name evidence="13 16" type="primary">ruvC</name>
    <name evidence="16" type="ORF">HK107_06880</name>
</gene>
<keyword evidence="6 13" id="KW-0227">DNA damage</keyword>
<dbReference type="PANTHER" id="PTHR30194:SF3">
    <property type="entry name" value="CROSSOVER JUNCTION ENDODEOXYRIBONUCLEASE RUVC"/>
    <property type="match status" value="1"/>
</dbReference>
<feature type="active site" evidence="13">
    <location>
        <position position="46"/>
    </location>
</feature>
<dbReference type="EC" id="3.1.21.10" evidence="13 14"/>
<reference evidence="16 17" key="1">
    <citation type="submission" date="2020-05" db="EMBL/GenBank/DDBJ databases">
        <title>Parvularcula mediterraneae sp. nov., isolated from polypropylene straw from shallow seawater of the seashore of Laganas in Zakynthos island, Greece.</title>
        <authorList>
            <person name="Szabo I."/>
            <person name="Al-Omari J."/>
            <person name="Rado J."/>
            <person name="Szerdahelyi G.S."/>
        </authorList>
    </citation>
    <scope>NUCLEOTIDE SEQUENCE [LARGE SCALE GENOMIC DNA]</scope>
    <source>
        <strain evidence="16 17">ZS-1/3</strain>
    </source>
</reference>
<dbReference type="Gene3D" id="3.30.420.10">
    <property type="entry name" value="Ribonuclease H-like superfamily/Ribonuclease H"/>
    <property type="match status" value="1"/>
</dbReference>
<keyword evidence="2 13" id="KW-0963">Cytoplasm</keyword>
<feature type="active site" evidence="13">
    <location>
        <position position="178"/>
    </location>
</feature>
<dbReference type="GO" id="GO:0003677">
    <property type="term" value="F:DNA binding"/>
    <property type="evidence" value="ECO:0007669"/>
    <property type="project" value="UniProtKB-KW"/>
</dbReference>
<dbReference type="GO" id="GO:0006281">
    <property type="term" value="P:DNA repair"/>
    <property type="evidence" value="ECO:0007669"/>
    <property type="project" value="UniProtKB-UniRule"/>
</dbReference>
<feature type="binding site" evidence="13">
    <location>
        <position position="106"/>
    </location>
    <ligand>
        <name>Mg(2+)</name>
        <dbReference type="ChEBI" id="CHEBI:18420"/>
        <label>2</label>
    </ligand>
</feature>
<evidence type="ECO:0000256" key="5">
    <source>
        <dbReference type="ARBA" id="ARBA00022759"/>
    </source>
</evidence>
<feature type="region of interest" description="Disordered" evidence="15">
    <location>
        <begin position="1"/>
        <end position="37"/>
    </location>
</feature>
<dbReference type="PRINTS" id="PR00696">
    <property type="entry name" value="RSOLVASERUVC"/>
</dbReference>
<feature type="compositionally biased region" description="Basic and acidic residues" evidence="15">
    <location>
        <begin position="19"/>
        <end position="35"/>
    </location>
</feature>
<evidence type="ECO:0000313" key="17">
    <source>
        <dbReference type="Proteomes" id="UP000536835"/>
    </source>
</evidence>
<dbReference type="FunFam" id="3.30.420.10:FF:000002">
    <property type="entry name" value="Crossover junction endodeoxyribonuclease RuvC"/>
    <property type="match status" value="1"/>
</dbReference>
<feature type="active site" evidence="13">
    <location>
        <position position="106"/>
    </location>
</feature>
<evidence type="ECO:0000256" key="12">
    <source>
        <dbReference type="ARBA" id="ARBA00029354"/>
    </source>
</evidence>
<evidence type="ECO:0000256" key="13">
    <source>
        <dbReference type="HAMAP-Rule" id="MF_00034"/>
    </source>
</evidence>
<evidence type="ECO:0000256" key="14">
    <source>
        <dbReference type="NCBIfam" id="TIGR00228"/>
    </source>
</evidence>
<dbReference type="GO" id="GO:0009432">
    <property type="term" value="P:SOS response"/>
    <property type="evidence" value="ECO:0007669"/>
    <property type="project" value="UniProtKB-ARBA"/>
</dbReference>
<dbReference type="GO" id="GO:0000287">
    <property type="term" value="F:magnesium ion binding"/>
    <property type="evidence" value="ECO:0007669"/>
    <property type="project" value="UniProtKB-UniRule"/>
</dbReference>
<dbReference type="SUPFAM" id="SSF53098">
    <property type="entry name" value="Ribonuclease H-like"/>
    <property type="match status" value="1"/>
</dbReference>
<feature type="binding site" evidence="13">
    <location>
        <position position="46"/>
    </location>
    <ligand>
        <name>Mg(2+)</name>
        <dbReference type="ChEBI" id="CHEBI:18420"/>
        <label>1</label>
    </ligand>
</feature>
<evidence type="ECO:0000256" key="8">
    <source>
        <dbReference type="ARBA" id="ARBA00022842"/>
    </source>
</evidence>
<evidence type="ECO:0000256" key="6">
    <source>
        <dbReference type="ARBA" id="ARBA00022763"/>
    </source>
</evidence>
<dbReference type="GO" id="GO:0008821">
    <property type="term" value="F:crossover junction DNA endonuclease activity"/>
    <property type="evidence" value="ECO:0007669"/>
    <property type="project" value="UniProtKB-UniRule"/>
</dbReference>
<keyword evidence="7 13" id="KW-0378">Hydrolase</keyword>
<dbReference type="CDD" id="cd16962">
    <property type="entry name" value="RuvC"/>
    <property type="match status" value="1"/>
</dbReference>
<evidence type="ECO:0000256" key="1">
    <source>
        <dbReference type="ARBA" id="ARBA00009518"/>
    </source>
</evidence>
<dbReference type="NCBIfam" id="TIGR00228">
    <property type="entry name" value="ruvC"/>
    <property type="match status" value="1"/>
</dbReference>
<name>A0A7Y3W510_9PROT</name>
<keyword evidence="4 13" id="KW-0479">Metal-binding</keyword>
<evidence type="ECO:0000256" key="4">
    <source>
        <dbReference type="ARBA" id="ARBA00022723"/>
    </source>
</evidence>
<evidence type="ECO:0000256" key="15">
    <source>
        <dbReference type="SAM" id="MobiDB-lite"/>
    </source>
</evidence>
<dbReference type="EMBL" id="JABFCX010000002">
    <property type="protein sequence ID" value="NNU16043.1"/>
    <property type="molecule type" value="Genomic_DNA"/>
</dbReference>
<evidence type="ECO:0000256" key="9">
    <source>
        <dbReference type="ARBA" id="ARBA00023125"/>
    </source>
</evidence>
<dbReference type="GO" id="GO:0005737">
    <property type="term" value="C:cytoplasm"/>
    <property type="evidence" value="ECO:0007669"/>
    <property type="project" value="UniProtKB-SubCell"/>
</dbReference>
<dbReference type="Proteomes" id="UP000536835">
    <property type="component" value="Unassembled WGS sequence"/>
</dbReference>
<dbReference type="HAMAP" id="MF_00034">
    <property type="entry name" value="RuvC"/>
    <property type="match status" value="1"/>
</dbReference>
<dbReference type="InterPro" id="IPR012337">
    <property type="entry name" value="RNaseH-like_sf"/>
</dbReference>
<comment type="subunit">
    <text evidence="13">Homodimer which binds Holliday junction (HJ) DNA. The HJ becomes 2-fold symmetrical on binding to RuvC with unstacked arms; it has a different conformation from HJ DNA in complex with RuvA. In the full resolvosome a probable DNA-RuvA(4)-RuvB(12)-RuvC(2) complex forms which resolves the HJ.</text>
</comment>
<keyword evidence="5 13" id="KW-0255">Endonuclease</keyword>
<dbReference type="GO" id="GO:0048476">
    <property type="term" value="C:Holliday junction resolvase complex"/>
    <property type="evidence" value="ECO:0007669"/>
    <property type="project" value="UniProtKB-UniRule"/>
</dbReference>
<dbReference type="InterPro" id="IPR020563">
    <property type="entry name" value="X-over_junc_endoDNase_Mg_BS"/>
</dbReference>
<evidence type="ECO:0000256" key="2">
    <source>
        <dbReference type="ARBA" id="ARBA00022490"/>
    </source>
</evidence>
<keyword evidence="11 13" id="KW-0234">DNA repair</keyword>
<feature type="binding site" evidence="13">
    <location>
        <position position="178"/>
    </location>
    <ligand>
        <name>Mg(2+)</name>
        <dbReference type="ChEBI" id="CHEBI:18420"/>
        <label>1</label>
    </ligand>
</feature>
<comment type="subcellular location">
    <subcellularLocation>
        <location evidence="13">Cytoplasm</location>
    </subcellularLocation>
</comment>
<organism evidence="16 17">
    <name type="scientific">Parvularcula mediterranea</name>
    <dbReference type="NCBI Taxonomy" id="2732508"/>
    <lineage>
        <taxon>Bacteria</taxon>
        <taxon>Pseudomonadati</taxon>
        <taxon>Pseudomonadota</taxon>
        <taxon>Alphaproteobacteria</taxon>
        <taxon>Parvularculales</taxon>
        <taxon>Parvularculaceae</taxon>
        <taxon>Parvularcula</taxon>
    </lineage>
</organism>
<evidence type="ECO:0000256" key="11">
    <source>
        <dbReference type="ARBA" id="ARBA00023204"/>
    </source>
</evidence>
<protein>
    <recommendedName>
        <fullName evidence="13 14">Crossover junction endodeoxyribonuclease RuvC</fullName>
        <ecNumber evidence="13 14">3.1.21.10</ecNumber>
    </recommendedName>
    <alternativeName>
        <fullName evidence="13">Holliday junction nuclease RuvC</fullName>
    </alternativeName>
    <alternativeName>
        <fullName evidence="13">Holliday junction resolvase RuvC</fullName>
    </alternativeName>
</protein>
<keyword evidence="3 13" id="KW-0540">Nuclease</keyword>
<dbReference type="AlphaFoldDB" id="A0A7Y3W510"/>
<comment type="similarity">
    <text evidence="1 13">Belongs to the RuvC family.</text>
</comment>
<comment type="caution">
    <text evidence="16">The sequence shown here is derived from an EMBL/GenBank/DDBJ whole genome shotgun (WGS) entry which is preliminary data.</text>
</comment>
<dbReference type="GO" id="GO:0006310">
    <property type="term" value="P:DNA recombination"/>
    <property type="evidence" value="ECO:0007669"/>
    <property type="project" value="UniProtKB-UniRule"/>
</dbReference>
<keyword evidence="10 13" id="KW-0233">DNA recombination</keyword>
<keyword evidence="8 13" id="KW-0460">Magnesium</keyword>
<proteinExistence type="inferred from homology"/>
<dbReference type="PROSITE" id="PS01321">
    <property type="entry name" value="RUVC"/>
    <property type="match status" value="1"/>
</dbReference>
<keyword evidence="17" id="KW-1185">Reference proteome</keyword>
<comment type="cofactor">
    <cofactor evidence="13">
        <name>Mg(2+)</name>
        <dbReference type="ChEBI" id="CHEBI:18420"/>
    </cofactor>
    <text evidence="13">Binds 2 Mg(2+) ion per subunit.</text>
</comment>
<comment type="function">
    <text evidence="13">The RuvA-RuvB-RuvC complex processes Holliday junction (HJ) DNA during genetic recombination and DNA repair. Endonuclease that resolves HJ intermediates. Cleaves cruciform DNA by making single-stranded nicks across the HJ at symmetrical positions within the homologous arms, yielding a 5'-phosphate and a 3'-hydroxyl group; requires a central core of homology in the junction. The consensus cleavage sequence is 5'-(A/T)TT(C/G)-3'. Cleavage occurs on the 3'-side of the TT dinucleotide at the point of strand exchange. HJ branch migration catalyzed by RuvA-RuvB allows RuvC to scan DNA until it finds its consensus sequence, where it cleaves and resolves the cruciform DNA.</text>
</comment>
<evidence type="ECO:0000256" key="7">
    <source>
        <dbReference type="ARBA" id="ARBA00022801"/>
    </source>
</evidence>
<evidence type="ECO:0000313" key="16">
    <source>
        <dbReference type="EMBL" id="NNU16043.1"/>
    </source>
</evidence>
<dbReference type="Pfam" id="PF02075">
    <property type="entry name" value="RuvC"/>
    <property type="match status" value="1"/>
</dbReference>
<keyword evidence="9 13" id="KW-0238">DNA-binding</keyword>